<organism evidence="2 3">
    <name type="scientific">Luteimonas lutimaris</name>
    <dbReference type="NCBI Taxonomy" id="698645"/>
    <lineage>
        <taxon>Bacteria</taxon>
        <taxon>Pseudomonadati</taxon>
        <taxon>Pseudomonadota</taxon>
        <taxon>Gammaproteobacteria</taxon>
        <taxon>Lysobacterales</taxon>
        <taxon>Lysobacteraceae</taxon>
        <taxon>Luteimonas</taxon>
    </lineage>
</organism>
<feature type="signal peptide" evidence="1">
    <location>
        <begin position="1"/>
        <end position="22"/>
    </location>
</feature>
<keyword evidence="1" id="KW-0732">Signal</keyword>
<protein>
    <submittedName>
        <fullName evidence="2">Uncharacterized protein</fullName>
    </submittedName>
</protein>
<evidence type="ECO:0000313" key="3">
    <source>
        <dbReference type="Proteomes" id="UP001501727"/>
    </source>
</evidence>
<dbReference type="Proteomes" id="UP001501727">
    <property type="component" value="Unassembled WGS sequence"/>
</dbReference>
<gene>
    <name evidence="2" type="ORF">GCM10022229_04340</name>
</gene>
<accession>A0ABP7M546</accession>
<dbReference type="RefSeq" id="WP_344758298.1">
    <property type="nucleotide sequence ID" value="NZ_BAAAZU010000003.1"/>
</dbReference>
<proteinExistence type="predicted"/>
<reference evidence="3" key="1">
    <citation type="journal article" date="2019" name="Int. J. Syst. Evol. Microbiol.">
        <title>The Global Catalogue of Microorganisms (GCM) 10K type strain sequencing project: providing services to taxonomists for standard genome sequencing and annotation.</title>
        <authorList>
            <consortium name="The Broad Institute Genomics Platform"/>
            <consortium name="The Broad Institute Genome Sequencing Center for Infectious Disease"/>
            <person name="Wu L."/>
            <person name="Ma J."/>
        </authorList>
    </citation>
    <scope>NUCLEOTIDE SEQUENCE [LARGE SCALE GENOMIC DNA]</scope>
    <source>
        <strain evidence="3">JCM 16916</strain>
    </source>
</reference>
<evidence type="ECO:0000256" key="1">
    <source>
        <dbReference type="SAM" id="SignalP"/>
    </source>
</evidence>
<keyword evidence="3" id="KW-1185">Reference proteome</keyword>
<feature type="chain" id="PRO_5046375340" evidence="1">
    <location>
        <begin position="23"/>
        <end position="148"/>
    </location>
</feature>
<dbReference type="PROSITE" id="PS51257">
    <property type="entry name" value="PROKAR_LIPOPROTEIN"/>
    <property type="match status" value="1"/>
</dbReference>
<evidence type="ECO:0000313" key="2">
    <source>
        <dbReference type="EMBL" id="GAA3914464.1"/>
    </source>
</evidence>
<sequence length="148" mass="15766">MPDRKGIAVRGLAIAVLVAACAAGCMPPDSMGNIPERVRIIDVGEPRYGGEPGDPLEAACHEWRLSAQQVAEFFRLGQQYEQPPYAGFYQLPCSISGKLRSEGVTWDFTIGGGGTATWSNGGQARHFGCSVEACEPLVLLPADGMDPQ</sequence>
<dbReference type="EMBL" id="BAAAZU010000003">
    <property type="protein sequence ID" value="GAA3914464.1"/>
    <property type="molecule type" value="Genomic_DNA"/>
</dbReference>
<name>A0ABP7M546_9GAMM</name>
<comment type="caution">
    <text evidence="2">The sequence shown here is derived from an EMBL/GenBank/DDBJ whole genome shotgun (WGS) entry which is preliminary data.</text>
</comment>